<organism evidence="18 19">
    <name type="scientific">Cyprinus carpio carpio</name>
    <dbReference type="NCBI Taxonomy" id="630221"/>
    <lineage>
        <taxon>Eukaryota</taxon>
        <taxon>Metazoa</taxon>
        <taxon>Chordata</taxon>
        <taxon>Craniata</taxon>
        <taxon>Vertebrata</taxon>
        <taxon>Euteleostomi</taxon>
        <taxon>Actinopterygii</taxon>
        <taxon>Neopterygii</taxon>
        <taxon>Teleostei</taxon>
        <taxon>Ostariophysi</taxon>
        <taxon>Cypriniformes</taxon>
        <taxon>Cyprinidae</taxon>
        <taxon>Cyprininae</taxon>
        <taxon>Cyprinus</taxon>
    </lineage>
</organism>
<evidence type="ECO:0000256" key="11">
    <source>
        <dbReference type="ARBA" id="ARBA00023136"/>
    </source>
</evidence>
<dbReference type="InterPro" id="IPR002048">
    <property type="entry name" value="EF_hand_dom"/>
</dbReference>
<dbReference type="SMART" id="SM00563">
    <property type="entry name" value="PlsC"/>
    <property type="match status" value="1"/>
</dbReference>
<keyword evidence="10" id="KW-0443">Lipid metabolism</keyword>
<keyword evidence="7" id="KW-0479">Metal-binding</keyword>
<dbReference type="AlphaFoldDB" id="A0A9J8C5C1"/>
<feature type="domain" description="EF-hand" evidence="17">
    <location>
        <begin position="445"/>
        <end position="480"/>
    </location>
</feature>
<keyword evidence="11 16" id="KW-0472">Membrane</keyword>
<dbReference type="GO" id="GO:0008654">
    <property type="term" value="P:phospholipid biosynthetic process"/>
    <property type="evidence" value="ECO:0007669"/>
    <property type="project" value="UniProtKB-KW"/>
</dbReference>
<evidence type="ECO:0000256" key="3">
    <source>
        <dbReference type="ARBA" id="ARBA00008655"/>
    </source>
</evidence>
<dbReference type="InterPro" id="IPR018247">
    <property type="entry name" value="EF_Hand_1_Ca_BS"/>
</dbReference>
<keyword evidence="13" id="KW-1208">Phospholipid metabolism</keyword>
<dbReference type="PANTHER" id="PTHR23063:SF57">
    <property type="entry name" value="LYSOPHOSPHATIDYLCHOLINE ACYLTRANSFERASE 1"/>
    <property type="match status" value="1"/>
</dbReference>
<dbReference type="GO" id="GO:0016020">
    <property type="term" value="C:membrane"/>
    <property type="evidence" value="ECO:0007669"/>
    <property type="project" value="UniProtKB-SubCell"/>
</dbReference>
<reference evidence="18" key="2">
    <citation type="submission" date="2025-09" db="UniProtKB">
        <authorList>
            <consortium name="Ensembl"/>
        </authorList>
    </citation>
    <scope>IDENTIFICATION</scope>
</reference>
<dbReference type="Pfam" id="PF01553">
    <property type="entry name" value="Acyltransferase"/>
    <property type="match status" value="1"/>
</dbReference>
<dbReference type="GO" id="GO:0005509">
    <property type="term" value="F:calcium ion binding"/>
    <property type="evidence" value="ECO:0007669"/>
    <property type="project" value="InterPro"/>
</dbReference>
<dbReference type="Proteomes" id="UP001108240">
    <property type="component" value="Unplaced"/>
</dbReference>
<dbReference type="PANTHER" id="PTHR23063">
    <property type="entry name" value="PHOSPHOLIPID ACYLTRANSFERASE"/>
    <property type="match status" value="1"/>
</dbReference>
<evidence type="ECO:0000256" key="15">
    <source>
        <dbReference type="ARBA" id="ARBA00025707"/>
    </source>
</evidence>
<evidence type="ECO:0000256" key="2">
    <source>
        <dbReference type="ARBA" id="ARBA00005074"/>
    </source>
</evidence>
<proteinExistence type="inferred from homology"/>
<comment type="pathway">
    <text evidence="2">Lipid metabolism; phospholipid metabolism.</text>
</comment>
<sequence>MRLRLMESTLAGGGEKRELPPPFRNPFVHDLRFTTAQKLQIGFMTVTLFPIRLFIAAFMMLLAWPFAFIASVGRSETAVEPQCLWRKLVDVVLRTIMRVMWFAGGFHWISIKGRQAPPAEAPILTLGPHSSYFDAIPVTMTMASIVMKAESKDIPVWGTLIRYIRPVFVSRSDQDSRRKTVEEIKRRARSGGDWPQIMIFPEGTCTNRSCLITFKPGAFIPAVPVQPVVIRYPNKLDTITWTWQGPGAFKILWLTLCQLHNEFEIEYLPIYSPSEEEKKNPALFAHNVRRLMAKALQVPVTDYSFEDCQLATAQGQVRLPVDTCLLEFSKLLRSLGLKRVNWEKLLQDYGKRARSLQGQRLSLEDFGRFLELPVSLELRHMFALFDENEEHSMDVREFVIAFSVVCRPAKTLDTIRLAFQMFGAEQDGAITESELMCILRTALGLGELKVSRLFRAIDEEDSGKISFESFREFVDQHPDFGEQYLYSDSAGFGSSSPSHATNGFCADFSPCEQKKLD</sequence>
<dbReference type="Gene3D" id="1.10.238.10">
    <property type="entry name" value="EF-hand"/>
    <property type="match status" value="1"/>
</dbReference>
<reference evidence="18" key="1">
    <citation type="submission" date="2025-08" db="UniProtKB">
        <authorList>
            <consortium name="Ensembl"/>
        </authorList>
    </citation>
    <scope>IDENTIFICATION</scope>
</reference>
<dbReference type="CDD" id="cd00051">
    <property type="entry name" value="EFh"/>
    <property type="match status" value="1"/>
</dbReference>
<dbReference type="SUPFAM" id="SSF47473">
    <property type="entry name" value="EF-hand"/>
    <property type="match status" value="1"/>
</dbReference>
<evidence type="ECO:0000256" key="6">
    <source>
        <dbReference type="ARBA" id="ARBA00022692"/>
    </source>
</evidence>
<dbReference type="PROSITE" id="PS00018">
    <property type="entry name" value="EF_HAND_1"/>
    <property type="match status" value="1"/>
</dbReference>
<dbReference type="InterPro" id="IPR002123">
    <property type="entry name" value="Plipid/glycerol_acylTrfase"/>
</dbReference>
<keyword evidence="12" id="KW-0594">Phospholipid biosynthesis</keyword>
<evidence type="ECO:0000256" key="5">
    <source>
        <dbReference type="ARBA" id="ARBA00022679"/>
    </source>
</evidence>
<evidence type="ECO:0000256" key="4">
    <source>
        <dbReference type="ARBA" id="ARBA00022516"/>
    </source>
</evidence>
<feature type="domain" description="EF-hand" evidence="17">
    <location>
        <begin position="373"/>
        <end position="408"/>
    </location>
</feature>
<evidence type="ECO:0000256" key="8">
    <source>
        <dbReference type="ARBA" id="ARBA00022837"/>
    </source>
</evidence>
<dbReference type="SMART" id="SM00054">
    <property type="entry name" value="EFh"/>
    <property type="match status" value="3"/>
</dbReference>
<name>A0A9J8C5C1_CYPCA</name>
<keyword evidence="5" id="KW-0808">Transferase</keyword>
<keyword evidence="4" id="KW-0444">Lipid biosynthesis</keyword>
<evidence type="ECO:0000256" key="14">
    <source>
        <dbReference type="ARBA" id="ARBA00023315"/>
    </source>
</evidence>
<evidence type="ECO:0000259" key="17">
    <source>
        <dbReference type="PROSITE" id="PS50222"/>
    </source>
</evidence>
<evidence type="ECO:0000313" key="19">
    <source>
        <dbReference type="Proteomes" id="UP001108240"/>
    </source>
</evidence>
<dbReference type="PROSITE" id="PS50222">
    <property type="entry name" value="EF_HAND_2"/>
    <property type="match status" value="2"/>
</dbReference>
<comment type="pathway">
    <text evidence="15">Phospholipid metabolism.</text>
</comment>
<dbReference type="GeneTree" id="ENSGT01030000234574"/>
<evidence type="ECO:0000256" key="10">
    <source>
        <dbReference type="ARBA" id="ARBA00023098"/>
    </source>
</evidence>
<keyword evidence="14" id="KW-0012">Acyltransferase</keyword>
<evidence type="ECO:0000313" key="18">
    <source>
        <dbReference type="Ensembl" id="ENSCCRP00000164293.1"/>
    </source>
</evidence>
<evidence type="ECO:0000256" key="7">
    <source>
        <dbReference type="ARBA" id="ARBA00022723"/>
    </source>
</evidence>
<dbReference type="GO" id="GO:0047184">
    <property type="term" value="F:1-acylglycerophosphocholine O-acyltransferase activity"/>
    <property type="evidence" value="ECO:0007669"/>
    <property type="project" value="UniProtKB-ARBA"/>
</dbReference>
<dbReference type="CDD" id="cd07991">
    <property type="entry name" value="LPLAT_LPCAT1-like"/>
    <property type="match status" value="1"/>
</dbReference>
<evidence type="ECO:0000256" key="9">
    <source>
        <dbReference type="ARBA" id="ARBA00022989"/>
    </source>
</evidence>
<dbReference type="GO" id="GO:0042171">
    <property type="term" value="F:lysophosphatidic acid acyltransferase activity"/>
    <property type="evidence" value="ECO:0007669"/>
    <property type="project" value="TreeGrafter"/>
</dbReference>
<keyword evidence="9 16" id="KW-1133">Transmembrane helix</keyword>
<comment type="subcellular location">
    <subcellularLocation>
        <location evidence="1">Membrane</location>
    </subcellularLocation>
</comment>
<dbReference type="InterPro" id="IPR045252">
    <property type="entry name" value="LPCAT1-like"/>
</dbReference>
<evidence type="ECO:0000256" key="12">
    <source>
        <dbReference type="ARBA" id="ARBA00023209"/>
    </source>
</evidence>
<keyword evidence="6 16" id="KW-0812">Transmembrane</keyword>
<keyword evidence="19" id="KW-1185">Reference proteome</keyword>
<protein>
    <recommendedName>
        <fullName evidence="17">EF-hand domain-containing protein</fullName>
    </recommendedName>
</protein>
<keyword evidence="8" id="KW-0106">Calcium</keyword>
<comment type="similarity">
    <text evidence="3">Belongs to the 1-acyl-sn-glycerol-3-phosphate acyltransferase family.</text>
</comment>
<dbReference type="Pfam" id="PF13833">
    <property type="entry name" value="EF-hand_8"/>
    <property type="match status" value="1"/>
</dbReference>
<feature type="transmembrane region" description="Helical" evidence="16">
    <location>
        <begin position="49"/>
        <end position="70"/>
    </location>
</feature>
<accession>A0A9J8C5C1</accession>
<dbReference type="OMA" id="AMLMIRM"/>
<dbReference type="GO" id="GO:0005783">
    <property type="term" value="C:endoplasmic reticulum"/>
    <property type="evidence" value="ECO:0007669"/>
    <property type="project" value="TreeGrafter"/>
</dbReference>
<dbReference type="SUPFAM" id="SSF69593">
    <property type="entry name" value="Glycerol-3-phosphate (1)-acyltransferase"/>
    <property type="match status" value="1"/>
</dbReference>
<evidence type="ECO:0000256" key="1">
    <source>
        <dbReference type="ARBA" id="ARBA00004370"/>
    </source>
</evidence>
<evidence type="ECO:0000256" key="13">
    <source>
        <dbReference type="ARBA" id="ARBA00023264"/>
    </source>
</evidence>
<evidence type="ECO:0000256" key="16">
    <source>
        <dbReference type="SAM" id="Phobius"/>
    </source>
</evidence>
<dbReference type="Ensembl" id="ENSCCRT00000154707.1">
    <property type="protein sequence ID" value="ENSCCRP00000164293.1"/>
    <property type="gene ID" value="ENSCCRG00000062725.1"/>
</dbReference>
<dbReference type="InterPro" id="IPR011992">
    <property type="entry name" value="EF-hand-dom_pair"/>
</dbReference>